<protein>
    <recommendedName>
        <fullName evidence="8">T9SS type A sorting domain-containing protein</fullName>
    </recommendedName>
</protein>
<dbReference type="GO" id="GO:0004222">
    <property type="term" value="F:metalloendopeptidase activity"/>
    <property type="evidence" value="ECO:0007669"/>
    <property type="project" value="InterPro"/>
</dbReference>
<dbReference type="EMBL" id="CP009928">
    <property type="protein sequence ID" value="AKK71497.1"/>
    <property type="molecule type" value="Genomic_DNA"/>
</dbReference>
<keyword evidence="2" id="KW-0732">Signal</keyword>
<evidence type="ECO:0000256" key="1">
    <source>
        <dbReference type="ARBA" id="ARBA00022670"/>
    </source>
</evidence>
<dbReference type="Gene3D" id="3.40.390.10">
    <property type="entry name" value="Collagenase (Catalytic Domain)"/>
    <property type="match status" value="1"/>
</dbReference>
<dbReference type="GO" id="GO:0004252">
    <property type="term" value="F:serine-type endopeptidase activity"/>
    <property type="evidence" value="ECO:0007669"/>
    <property type="project" value="InterPro"/>
</dbReference>
<dbReference type="OrthoDB" id="9792152at2"/>
<organism evidence="6 7">
    <name type="scientific">Chryseobacterium gallinarum</name>
    <dbReference type="NCBI Taxonomy" id="1324352"/>
    <lineage>
        <taxon>Bacteria</taxon>
        <taxon>Pseudomonadati</taxon>
        <taxon>Bacteroidota</taxon>
        <taxon>Flavobacteriia</taxon>
        <taxon>Flavobacteriales</taxon>
        <taxon>Weeksellaceae</taxon>
        <taxon>Chryseobacterium group</taxon>
        <taxon>Chryseobacterium</taxon>
    </lineage>
</organism>
<evidence type="ECO:0000256" key="2">
    <source>
        <dbReference type="ARBA" id="ARBA00022729"/>
    </source>
</evidence>
<dbReference type="InterPro" id="IPR026444">
    <property type="entry name" value="Secre_tail"/>
</dbReference>
<dbReference type="PROSITE" id="PS50215">
    <property type="entry name" value="ADAM_MEPRO"/>
    <property type="match status" value="1"/>
</dbReference>
<evidence type="ECO:0000259" key="4">
    <source>
        <dbReference type="PROSITE" id="PS50215"/>
    </source>
</evidence>
<evidence type="ECO:0000256" key="3">
    <source>
        <dbReference type="ARBA" id="ARBA00022801"/>
    </source>
</evidence>
<gene>
    <name evidence="6" type="ORF">OK18_01540</name>
</gene>
<dbReference type="InterPro" id="IPR008979">
    <property type="entry name" value="Galactose-bd-like_sf"/>
</dbReference>
<evidence type="ECO:0000259" key="5">
    <source>
        <dbReference type="PROSITE" id="PS51829"/>
    </source>
</evidence>
<dbReference type="SUPFAM" id="SSF55486">
    <property type="entry name" value="Metalloproteases ('zincins'), catalytic domain"/>
    <property type="match status" value="1"/>
</dbReference>
<dbReference type="AlphaFoldDB" id="A0A0G3M3B5"/>
<dbReference type="Gene3D" id="2.60.40.10">
    <property type="entry name" value="Immunoglobulins"/>
    <property type="match status" value="1"/>
</dbReference>
<dbReference type="NCBIfam" id="TIGR04183">
    <property type="entry name" value="Por_Secre_tail"/>
    <property type="match status" value="1"/>
</dbReference>
<dbReference type="Pfam" id="PF13583">
    <property type="entry name" value="Reprolysin_4"/>
    <property type="match status" value="1"/>
</dbReference>
<keyword evidence="3" id="KW-0378">Hydrolase</keyword>
<dbReference type="InterPro" id="IPR024079">
    <property type="entry name" value="MetalloPept_cat_dom_sf"/>
</dbReference>
<name>A0A0G3M3B5_CHRGL</name>
<dbReference type="GO" id="GO:0006508">
    <property type="term" value="P:proteolysis"/>
    <property type="evidence" value="ECO:0007669"/>
    <property type="project" value="UniProtKB-KW"/>
</dbReference>
<dbReference type="Pfam" id="PF18962">
    <property type="entry name" value="Por_Secre_tail"/>
    <property type="match status" value="1"/>
</dbReference>
<dbReference type="Proteomes" id="UP000035213">
    <property type="component" value="Chromosome"/>
</dbReference>
<dbReference type="PROSITE" id="PS51829">
    <property type="entry name" value="P_HOMO_B"/>
    <property type="match status" value="1"/>
</dbReference>
<sequence>MKKKIYLFLAFALTGLQSISGQNFWKKTKIDERNLIEAKRNIGVDYSNAYILEINRLKTVLQSTPVSETGMKIISQVVIDIPALDGGFERYRVYETSNMSPELAKKFPDIKSYRGISVKNPGNTISFGLSPAGIKMILFYQDKKPVVIEPATTDKSVYLVSPAVPDLLPNSNNIGCTTQGKNNAQKNNFPTDNTDDKKFRTFRLAVSVDGEFSEYHGSTVANSLAAINDLMSYINPVYENDLSIHMNLIPNNEQIIYLDKNTDPYNPTSTNTLNDQVQTTLTNVIGEANYDIGIIFTNQTGGGNAGMIASVCQNSQGIVNGKVDQKKGSAYAGPVNGTGPQGFIYAMVIAHEMGHQYGANHTFSRPENIDFSIFFNSPETGANREPGSGTTIMGYPGVTGTYDVADKHSNQFLHYSISQINKYIKTTSCATTVNISNNPPTVNAGQDYTIPKGTAFKLTATASDPDNNNLTYSWEEADISAPNPPFVLIGSYTFPDRTSATTPNFRVYPPVTSPTRHFPPLKEVLDGSLYSTWNMVSDVARNMKFISLVRDNAPEGGQTASDETIVSINENAGPFKITSISLNQNYSSGSSHLLKWDVAGTNAAPISTQSVNILISTDGGNTFTPLVSNTANDGEEMITIPSTPSQKAYIIVESVGNIYYAASPAFAINYNVTMNCTRYPVNGPIPIAPNAPATMNVTIPSTNSVEDINVVMDLSYTDLENIALTLKAPSDQKNQIFWYSNCPGKNVLKAIFDQEGESSAINCNNLNAATPVRIEPIRLDLSKYYGQNPSGNWIIRAVDVSSNTTSSGMVNSAAIELCSRETVSTLAVNDLTLENDEFQVYPNPSNGKFNILMKKNTTTEVNIFDIAGRLVHSQAGITNASQIDLTNFAKGNYIMVFSTGDKKITKKIIIK</sequence>
<dbReference type="SUPFAM" id="SSF49785">
    <property type="entry name" value="Galactose-binding domain-like"/>
    <property type="match status" value="1"/>
</dbReference>
<accession>A0A0G3M3B5</accession>
<dbReference type="STRING" id="1324352.OK18_01540"/>
<evidence type="ECO:0000313" key="6">
    <source>
        <dbReference type="EMBL" id="AKK71497.1"/>
    </source>
</evidence>
<dbReference type="InterPro" id="IPR001590">
    <property type="entry name" value="Peptidase_M12B"/>
</dbReference>
<proteinExistence type="predicted"/>
<dbReference type="RefSeq" id="WP_053326853.1">
    <property type="nucleotide sequence ID" value="NZ_CP009928.1"/>
</dbReference>
<dbReference type="InterPro" id="IPR002884">
    <property type="entry name" value="P_dom"/>
</dbReference>
<feature type="domain" description="P/Homo B" evidence="5">
    <location>
        <begin position="671"/>
        <end position="825"/>
    </location>
</feature>
<dbReference type="Gene3D" id="2.60.120.260">
    <property type="entry name" value="Galactose-binding domain-like"/>
    <property type="match status" value="1"/>
</dbReference>
<keyword evidence="1" id="KW-0645">Protease</keyword>
<reference evidence="6 7" key="1">
    <citation type="submission" date="2014-11" db="EMBL/GenBank/DDBJ databases">
        <authorList>
            <person name="Park G.-S."/>
            <person name="Hong S.-J."/>
            <person name="Jung B.K."/>
            <person name="Khan A.R."/>
            <person name="Kwak Y."/>
            <person name="Shin J.-H."/>
        </authorList>
    </citation>
    <scope>NUCLEOTIDE SEQUENCE [LARGE SCALE GENOMIC DNA]</scope>
    <source>
        <strain evidence="6 7">DSM 27622</strain>
    </source>
</reference>
<dbReference type="KEGG" id="cgn:OK18_01540"/>
<evidence type="ECO:0008006" key="8">
    <source>
        <dbReference type="Google" id="ProtNLM"/>
    </source>
</evidence>
<dbReference type="PATRIC" id="fig|1324352.5.peg.334"/>
<feature type="domain" description="Peptidase M12B" evidence="4">
    <location>
        <begin position="200"/>
        <end position="436"/>
    </location>
</feature>
<evidence type="ECO:0000313" key="7">
    <source>
        <dbReference type="Proteomes" id="UP000035213"/>
    </source>
</evidence>
<dbReference type="InterPro" id="IPR013783">
    <property type="entry name" value="Ig-like_fold"/>
</dbReference>